<reference evidence="3" key="1">
    <citation type="journal article" date="2019" name="Int. J. Syst. Evol. Microbiol.">
        <title>The Global Catalogue of Microorganisms (GCM) 10K type strain sequencing project: providing services to taxonomists for standard genome sequencing and annotation.</title>
        <authorList>
            <consortium name="The Broad Institute Genomics Platform"/>
            <consortium name="The Broad Institute Genome Sequencing Center for Infectious Disease"/>
            <person name="Wu L."/>
            <person name="Ma J."/>
        </authorList>
    </citation>
    <scope>NUCLEOTIDE SEQUENCE [LARGE SCALE GENOMIC DNA]</scope>
    <source>
        <strain evidence="3">JCM 17130</strain>
    </source>
</reference>
<keyword evidence="2" id="KW-0378">Hydrolase</keyword>
<proteinExistence type="predicted"/>
<dbReference type="Pfam" id="PF12697">
    <property type="entry name" value="Abhydrolase_6"/>
    <property type="match status" value="1"/>
</dbReference>
<name>A0ABW4L3T6_9MICO</name>
<dbReference type="InterPro" id="IPR000073">
    <property type="entry name" value="AB_hydrolase_1"/>
</dbReference>
<dbReference type="SUPFAM" id="SSF53474">
    <property type="entry name" value="alpha/beta-Hydrolases"/>
    <property type="match status" value="1"/>
</dbReference>
<accession>A0ABW4L3T6</accession>
<dbReference type="GO" id="GO:0016787">
    <property type="term" value="F:hydrolase activity"/>
    <property type="evidence" value="ECO:0007669"/>
    <property type="project" value="UniProtKB-KW"/>
</dbReference>
<sequence length="227" mass="24316">MDILLIAGMWLTAPVWQETADHLARQGHRAVPIRLPGQDDGDVAATLADQVAAVLGEVDRAARPLVVGHSAASGLAWLVADARPDAIAGVAMVGGFPPADGATYFDAFPARDGVVPFPGWERFDGPDTADLDRASRTRLESLTVPVPSGVTDATVRLRDERRHRVPVTLVCPEYSPDDARSWIEAGHLPEPSRAEDVRYADLATGHWPMISAPDRLAVAIAGIAERR</sequence>
<dbReference type="Proteomes" id="UP001597277">
    <property type="component" value="Unassembled WGS sequence"/>
</dbReference>
<evidence type="ECO:0000259" key="1">
    <source>
        <dbReference type="Pfam" id="PF12697"/>
    </source>
</evidence>
<dbReference type="EMBL" id="JBHUEE010000005">
    <property type="protein sequence ID" value="MFD1718248.1"/>
    <property type="molecule type" value="Genomic_DNA"/>
</dbReference>
<keyword evidence="3" id="KW-1185">Reference proteome</keyword>
<feature type="domain" description="AB hydrolase-1" evidence="1">
    <location>
        <begin position="3"/>
        <end position="217"/>
    </location>
</feature>
<evidence type="ECO:0000313" key="3">
    <source>
        <dbReference type="Proteomes" id="UP001597277"/>
    </source>
</evidence>
<dbReference type="InterPro" id="IPR029058">
    <property type="entry name" value="AB_hydrolase_fold"/>
</dbReference>
<protein>
    <submittedName>
        <fullName evidence="2">Alpha/beta fold hydrolase</fullName>
    </submittedName>
</protein>
<dbReference type="Gene3D" id="3.40.50.1820">
    <property type="entry name" value="alpha/beta hydrolase"/>
    <property type="match status" value="1"/>
</dbReference>
<evidence type="ECO:0000313" key="2">
    <source>
        <dbReference type="EMBL" id="MFD1718248.1"/>
    </source>
</evidence>
<comment type="caution">
    <text evidence="2">The sequence shown here is derived from an EMBL/GenBank/DDBJ whole genome shotgun (WGS) entry which is preliminary data.</text>
</comment>
<organism evidence="2 3">
    <name type="scientific">Georgenia deserti</name>
    <dbReference type="NCBI Taxonomy" id="2093781"/>
    <lineage>
        <taxon>Bacteria</taxon>
        <taxon>Bacillati</taxon>
        <taxon>Actinomycetota</taxon>
        <taxon>Actinomycetes</taxon>
        <taxon>Micrococcales</taxon>
        <taxon>Bogoriellaceae</taxon>
        <taxon>Georgenia</taxon>
    </lineage>
</organism>
<gene>
    <name evidence="2" type="ORF">ACFSE6_10405</name>
</gene>
<dbReference type="RefSeq" id="WP_388006160.1">
    <property type="nucleotide sequence ID" value="NZ_JBHUEE010000005.1"/>
</dbReference>